<dbReference type="Proteomes" id="UP000652761">
    <property type="component" value="Unassembled WGS sequence"/>
</dbReference>
<dbReference type="PANTHER" id="PTHR19376">
    <property type="entry name" value="DNA-DIRECTED RNA POLYMERASE"/>
    <property type="match status" value="1"/>
</dbReference>
<evidence type="ECO:0000256" key="12">
    <source>
        <dbReference type="ARBA" id="ARBA00023163"/>
    </source>
</evidence>
<feature type="domain" description="Retrotransposon gag" evidence="16">
    <location>
        <begin position="230"/>
        <end position="297"/>
    </location>
</feature>
<keyword evidence="19" id="KW-1185">Reference proteome</keyword>
<comment type="similarity">
    <text evidence="2">Belongs to the RNA polymerase beta' chain family.</text>
</comment>
<evidence type="ECO:0000256" key="10">
    <source>
        <dbReference type="ARBA" id="ARBA00022842"/>
    </source>
</evidence>
<dbReference type="GO" id="GO:0005665">
    <property type="term" value="C:RNA polymerase II, core complex"/>
    <property type="evidence" value="ECO:0007669"/>
    <property type="project" value="TreeGrafter"/>
</dbReference>
<evidence type="ECO:0000256" key="4">
    <source>
        <dbReference type="ARBA" id="ARBA00016625"/>
    </source>
</evidence>
<proteinExistence type="inferred from homology"/>
<evidence type="ECO:0000256" key="6">
    <source>
        <dbReference type="ARBA" id="ARBA00022679"/>
    </source>
</evidence>
<dbReference type="EMBL" id="NMUH01008057">
    <property type="protein sequence ID" value="MQM18244.1"/>
    <property type="molecule type" value="Genomic_DNA"/>
</dbReference>
<accession>A0A843XFF7</accession>
<evidence type="ECO:0000313" key="19">
    <source>
        <dbReference type="Proteomes" id="UP000652761"/>
    </source>
</evidence>
<gene>
    <name evidence="18" type="ORF">Taro_051234</name>
</gene>
<protein>
    <recommendedName>
        <fullName evidence="4">DNA-directed RNA polymerase II subunit RPB1</fullName>
        <ecNumber evidence="3">2.7.7.6</ecNumber>
    </recommendedName>
    <alternativeName>
        <fullName evidence="14">DNA-directed RNA polymerase II subunit rpb1</fullName>
    </alternativeName>
</protein>
<dbReference type="GO" id="GO:0003899">
    <property type="term" value="F:DNA-directed RNA polymerase activity"/>
    <property type="evidence" value="ECO:0007669"/>
    <property type="project" value="UniProtKB-EC"/>
</dbReference>
<evidence type="ECO:0000256" key="15">
    <source>
        <dbReference type="SAM" id="MobiDB-lite"/>
    </source>
</evidence>
<dbReference type="GO" id="GO:0006351">
    <property type="term" value="P:DNA-templated transcription"/>
    <property type="evidence" value="ECO:0007669"/>
    <property type="project" value="InterPro"/>
</dbReference>
<comment type="subcellular location">
    <subcellularLocation>
        <location evidence="1">Nucleus</location>
    </subcellularLocation>
</comment>
<dbReference type="FunFam" id="4.10.860.120:FF:000003">
    <property type="entry name" value="DNA-directed RNA polymerase subunit"/>
    <property type="match status" value="1"/>
</dbReference>
<sequence>MSESDGRREREASTERGSAPGYISPANPVISSSRSPAHLLLVGGAPPLLHAHRTKNSTRKTRKRLNRQRDSPAELTRSSRARPFPSSERRACRAFWESLPARNLRLRAAMDVRFPYSPAEVAEVRTVQFGILSPDEIRRMSAAQIVYGETTVRGKPKPGGLSDPRLGTAERNVKCETCMANMAKCPGHFGHMELAKPMFHIGMMDLEGYIHGFESHMMFHGASGTAKCQAFSTTLKEAALAWFETLPTGSISSFNQLKKSFCDNFLSRRSQPYTVANLLTVWQKKGESLWASVWRFQR</sequence>
<evidence type="ECO:0000313" key="18">
    <source>
        <dbReference type="EMBL" id="MQM18244.1"/>
    </source>
</evidence>
<dbReference type="Gene3D" id="4.10.860.120">
    <property type="entry name" value="RNA polymerase II, clamp domain"/>
    <property type="match status" value="1"/>
</dbReference>
<dbReference type="Pfam" id="PF03732">
    <property type="entry name" value="Retrotrans_gag"/>
    <property type="match status" value="1"/>
</dbReference>
<keyword evidence="6" id="KW-0808">Transferase</keyword>
<feature type="compositionally biased region" description="Basic residues" evidence="15">
    <location>
        <begin position="50"/>
        <end position="66"/>
    </location>
</feature>
<keyword evidence="12" id="KW-0804">Transcription</keyword>
<dbReference type="InterPro" id="IPR044893">
    <property type="entry name" value="RNA_pol_Rpb1_clamp_domain"/>
</dbReference>
<evidence type="ECO:0000256" key="7">
    <source>
        <dbReference type="ARBA" id="ARBA00022695"/>
    </source>
</evidence>
<keyword evidence="10" id="KW-0460">Magnesium</keyword>
<name>A0A843XFF7_COLES</name>
<keyword evidence="11" id="KW-0238">DNA-binding</keyword>
<evidence type="ECO:0000256" key="3">
    <source>
        <dbReference type="ARBA" id="ARBA00012418"/>
    </source>
</evidence>
<evidence type="ECO:0000256" key="5">
    <source>
        <dbReference type="ARBA" id="ARBA00022478"/>
    </source>
</evidence>
<keyword evidence="7" id="KW-0548">Nucleotidyltransferase</keyword>
<dbReference type="AlphaFoldDB" id="A0A843XFF7"/>
<reference evidence="18" key="1">
    <citation type="submission" date="2017-07" db="EMBL/GenBank/DDBJ databases">
        <title>Taro Niue Genome Assembly and Annotation.</title>
        <authorList>
            <person name="Atibalentja N."/>
            <person name="Keating K."/>
            <person name="Fields C.J."/>
        </authorList>
    </citation>
    <scope>NUCLEOTIDE SEQUENCE</scope>
    <source>
        <strain evidence="18">Niue_2</strain>
        <tissue evidence="18">Leaf</tissue>
    </source>
</reference>
<evidence type="ECO:0000259" key="17">
    <source>
        <dbReference type="Pfam" id="PF04997"/>
    </source>
</evidence>
<evidence type="ECO:0000256" key="9">
    <source>
        <dbReference type="ARBA" id="ARBA00022833"/>
    </source>
</evidence>
<dbReference type="OrthoDB" id="602474at2759"/>
<dbReference type="InterPro" id="IPR007080">
    <property type="entry name" value="RNA_pol_Rpb1_1"/>
</dbReference>
<comment type="catalytic activity">
    <reaction evidence="13">
        <text>RNA(n) + a ribonucleoside 5'-triphosphate = RNA(n+1) + diphosphate</text>
        <dbReference type="Rhea" id="RHEA:21248"/>
        <dbReference type="Rhea" id="RHEA-COMP:14527"/>
        <dbReference type="Rhea" id="RHEA-COMP:17342"/>
        <dbReference type="ChEBI" id="CHEBI:33019"/>
        <dbReference type="ChEBI" id="CHEBI:61557"/>
        <dbReference type="ChEBI" id="CHEBI:140395"/>
        <dbReference type="EC" id="2.7.7.6"/>
    </reaction>
</comment>
<dbReference type="GO" id="GO:0003677">
    <property type="term" value="F:DNA binding"/>
    <property type="evidence" value="ECO:0007669"/>
    <property type="project" value="UniProtKB-KW"/>
</dbReference>
<dbReference type="EC" id="2.7.7.6" evidence="3"/>
<feature type="compositionally biased region" description="Basic and acidic residues" evidence="15">
    <location>
        <begin position="1"/>
        <end position="14"/>
    </location>
</feature>
<evidence type="ECO:0000256" key="13">
    <source>
        <dbReference type="ARBA" id="ARBA00048552"/>
    </source>
</evidence>
<evidence type="ECO:0000256" key="8">
    <source>
        <dbReference type="ARBA" id="ARBA00022723"/>
    </source>
</evidence>
<keyword evidence="5" id="KW-0240">DNA-directed RNA polymerase</keyword>
<evidence type="ECO:0000256" key="2">
    <source>
        <dbReference type="ARBA" id="ARBA00006460"/>
    </source>
</evidence>
<dbReference type="InterPro" id="IPR005162">
    <property type="entry name" value="Retrotrans_gag_dom"/>
</dbReference>
<evidence type="ECO:0000256" key="14">
    <source>
        <dbReference type="ARBA" id="ARBA00073930"/>
    </source>
</evidence>
<keyword evidence="9" id="KW-0862">Zinc</keyword>
<dbReference type="PANTHER" id="PTHR19376:SF37">
    <property type="entry name" value="DNA-DIRECTED RNA POLYMERASE II SUBUNIT RPB1"/>
    <property type="match status" value="1"/>
</dbReference>
<evidence type="ECO:0000256" key="11">
    <source>
        <dbReference type="ARBA" id="ARBA00023125"/>
    </source>
</evidence>
<organism evidence="18 19">
    <name type="scientific">Colocasia esculenta</name>
    <name type="common">Wild taro</name>
    <name type="synonym">Arum esculentum</name>
    <dbReference type="NCBI Taxonomy" id="4460"/>
    <lineage>
        <taxon>Eukaryota</taxon>
        <taxon>Viridiplantae</taxon>
        <taxon>Streptophyta</taxon>
        <taxon>Embryophyta</taxon>
        <taxon>Tracheophyta</taxon>
        <taxon>Spermatophyta</taxon>
        <taxon>Magnoliopsida</taxon>
        <taxon>Liliopsida</taxon>
        <taxon>Araceae</taxon>
        <taxon>Aroideae</taxon>
        <taxon>Colocasieae</taxon>
        <taxon>Colocasia</taxon>
    </lineage>
</organism>
<feature type="domain" description="RNA polymerase Rpb1" evidence="17">
    <location>
        <begin position="123"/>
        <end position="206"/>
    </location>
</feature>
<comment type="caution">
    <text evidence="18">The sequence shown here is derived from an EMBL/GenBank/DDBJ whole genome shotgun (WGS) entry which is preliminary data.</text>
</comment>
<dbReference type="GO" id="GO:0046872">
    <property type="term" value="F:metal ion binding"/>
    <property type="evidence" value="ECO:0007669"/>
    <property type="project" value="UniProtKB-KW"/>
</dbReference>
<feature type="region of interest" description="Disordered" evidence="15">
    <location>
        <begin position="1"/>
        <end position="86"/>
    </location>
</feature>
<keyword evidence="8" id="KW-0479">Metal-binding</keyword>
<dbReference type="SUPFAM" id="SSF64484">
    <property type="entry name" value="beta and beta-prime subunits of DNA dependent RNA-polymerase"/>
    <property type="match status" value="1"/>
</dbReference>
<dbReference type="InterPro" id="IPR045867">
    <property type="entry name" value="DNA-dir_RpoC_beta_prime"/>
</dbReference>
<evidence type="ECO:0000259" key="16">
    <source>
        <dbReference type="Pfam" id="PF03732"/>
    </source>
</evidence>
<evidence type="ECO:0000256" key="1">
    <source>
        <dbReference type="ARBA" id="ARBA00004123"/>
    </source>
</evidence>
<dbReference type="Pfam" id="PF04997">
    <property type="entry name" value="RNA_pol_Rpb1_1"/>
    <property type="match status" value="1"/>
</dbReference>